<dbReference type="AlphaFoldDB" id="A0A9P6SSE1"/>
<name>A0A9P6SSE1_9FUNG</name>
<accession>A0A9P6SSE1</accession>
<proteinExistence type="predicted"/>
<dbReference type="OrthoDB" id="2432613at2759"/>
<gene>
    <name evidence="1" type="ORF">BGZ65_007635</name>
</gene>
<feature type="non-terminal residue" evidence="1">
    <location>
        <position position="92"/>
    </location>
</feature>
<evidence type="ECO:0000313" key="1">
    <source>
        <dbReference type="EMBL" id="KAF9996791.1"/>
    </source>
</evidence>
<evidence type="ECO:0000313" key="2">
    <source>
        <dbReference type="Proteomes" id="UP000749646"/>
    </source>
</evidence>
<dbReference type="Proteomes" id="UP000749646">
    <property type="component" value="Unassembled WGS sequence"/>
</dbReference>
<sequence length="92" mass="9613">MTGADDHQIKLATIATNVSGGTTQSVKYNVPYVAPPVYYLMFQTKDDQSTAWATRFIITDANGNTGTLRPAIPLGGKINPGGVGTIISAPSS</sequence>
<keyword evidence="2" id="KW-1185">Reference proteome</keyword>
<organism evidence="1 2">
    <name type="scientific">Modicella reniformis</name>
    <dbReference type="NCBI Taxonomy" id="1440133"/>
    <lineage>
        <taxon>Eukaryota</taxon>
        <taxon>Fungi</taxon>
        <taxon>Fungi incertae sedis</taxon>
        <taxon>Mucoromycota</taxon>
        <taxon>Mortierellomycotina</taxon>
        <taxon>Mortierellomycetes</taxon>
        <taxon>Mortierellales</taxon>
        <taxon>Mortierellaceae</taxon>
        <taxon>Modicella</taxon>
    </lineage>
</organism>
<reference evidence="1" key="1">
    <citation type="journal article" date="2020" name="Fungal Divers.">
        <title>Resolving the Mortierellaceae phylogeny through synthesis of multi-gene phylogenetics and phylogenomics.</title>
        <authorList>
            <person name="Vandepol N."/>
            <person name="Liber J."/>
            <person name="Desiro A."/>
            <person name="Na H."/>
            <person name="Kennedy M."/>
            <person name="Barry K."/>
            <person name="Grigoriev I.V."/>
            <person name="Miller A.N."/>
            <person name="O'Donnell K."/>
            <person name="Stajich J.E."/>
            <person name="Bonito G."/>
        </authorList>
    </citation>
    <scope>NUCLEOTIDE SEQUENCE</scope>
    <source>
        <strain evidence="1">MES-2147</strain>
    </source>
</reference>
<protein>
    <submittedName>
        <fullName evidence="1">Uncharacterized protein</fullName>
    </submittedName>
</protein>
<dbReference type="EMBL" id="JAAAHW010001109">
    <property type="protein sequence ID" value="KAF9996791.1"/>
    <property type="molecule type" value="Genomic_DNA"/>
</dbReference>
<comment type="caution">
    <text evidence="1">The sequence shown here is derived from an EMBL/GenBank/DDBJ whole genome shotgun (WGS) entry which is preliminary data.</text>
</comment>